<reference evidence="10 11" key="1">
    <citation type="submission" date="2017-09" db="EMBL/GenBank/DDBJ databases">
        <title>Bacterial strain isolated from the female urinary microbiota.</title>
        <authorList>
            <person name="Thomas-White K."/>
            <person name="Kumar N."/>
            <person name="Forster S."/>
            <person name="Putonti C."/>
            <person name="Lawley T."/>
            <person name="Wolfe A.J."/>
        </authorList>
    </citation>
    <scope>NUCLEOTIDE SEQUENCE [LARGE SCALE GENOMIC DNA]</scope>
    <source>
        <strain evidence="10 11">UMB0852</strain>
    </source>
</reference>
<dbReference type="Proteomes" id="UP000235682">
    <property type="component" value="Unassembled WGS sequence"/>
</dbReference>
<evidence type="ECO:0000256" key="2">
    <source>
        <dbReference type="ARBA" id="ARBA00022448"/>
    </source>
</evidence>
<evidence type="ECO:0000256" key="4">
    <source>
        <dbReference type="ARBA" id="ARBA00022597"/>
    </source>
</evidence>
<dbReference type="RefSeq" id="WP_102227995.1">
    <property type="nucleotide sequence ID" value="NZ_PNFY01000032.1"/>
</dbReference>
<dbReference type="EMBL" id="PNHE01000034">
    <property type="protein sequence ID" value="PMC57940.1"/>
    <property type="molecule type" value="Genomic_DNA"/>
</dbReference>
<keyword evidence="5 8" id="KW-0812">Transmembrane</keyword>
<feature type="transmembrane region" description="Helical" evidence="8">
    <location>
        <begin position="175"/>
        <end position="193"/>
    </location>
</feature>
<keyword evidence="3" id="KW-1003">Cell membrane</keyword>
<organism evidence="10 11">
    <name type="scientific">Dolosicoccus paucivorans</name>
    <dbReference type="NCBI Taxonomy" id="84521"/>
    <lineage>
        <taxon>Bacteria</taxon>
        <taxon>Bacillati</taxon>
        <taxon>Bacillota</taxon>
        <taxon>Bacilli</taxon>
        <taxon>Lactobacillales</taxon>
        <taxon>Aerococcaceae</taxon>
        <taxon>Dolosicoccus</taxon>
    </lineage>
</organism>
<evidence type="ECO:0000256" key="6">
    <source>
        <dbReference type="ARBA" id="ARBA00022989"/>
    </source>
</evidence>
<accession>A0A2N6SLL0</accession>
<keyword evidence="4 10" id="KW-0762">Sugar transport</keyword>
<feature type="transmembrane region" description="Helical" evidence="8">
    <location>
        <begin position="285"/>
        <end position="303"/>
    </location>
</feature>
<feature type="transmembrane region" description="Helical" evidence="8">
    <location>
        <begin position="309"/>
        <end position="329"/>
    </location>
</feature>
<dbReference type="GO" id="GO:0009401">
    <property type="term" value="P:phosphoenolpyruvate-dependent sugar phosphotransferase system"/>
    <property type="evidence" value="ECO:0007669"/>
    <property type="project" value="InterPro"/>
</dbReference>
<evidence type="ECO:0000256" key="1">
    <source>
        <dbReference type="ARBA" id="ARBA00004651"/>
    </source>
</evidence>
<evidence type="ECO:0000256" key="8">
    <source>
        <dbReference type="SAM" id="Phobius"/>
    </source>
</evidence>
<keyword evidence="7 8" id="KW-0472">Membrane</keyword>
<feature type="domain" description="Phosphotransferase system EIIC" evidence="9">
    <location>
        <begin position="15"/>
        <end position="346"/>
    </location>
</feature>
<evidence type="ECO:0000313" key="10">
    <source>
        <dbReference type="EMBL" id="PMC57940.1"/>
    </source>
</evidence>
<protein>
    <submittedName>
        <fullName evidence="10">PTS sugar transporter subunit IIABC</fullName>
    </submittedName>
</protein>
<keyword evidence="11" id="KW-1185">Reference proteome</keyword>
<dbReference type="AlphaFoldDB" id="A0A2N6SLL0"/>
<comment type="caution">
    <text evidence="10">The sequence shown here is derived from an EMBL/GenBank/DDBJ whole genome shotgun (WGS) entry which is preliminary data.</text>
</comment>
<name>A0A2N6SLL0_9LACT</name>
<feature type="transmembrane region" description="Helical" evidence="8">
    <location>
        <begin position="260"/>
        <end position="278"/>
    </location>
</feature>
<feature type="transmembrane region" description="Helical" evidence="8">
    <location>
        <begin position="134"/>
        <end position="155"/>
    </location>
</feature>
<evidence type="ECO:0000313" key="11">
    <source>
        <dbReference type="Proteomes" id="UP000235682"/>
    </source>
</evidence>
<evidence type="ECO:0000256" key="3">
    <source>
        <dbReference type="ARBA" id="ARBA00022475"/>
    </source>
</evidence>
<dbReference type="InterPro" id="IPR003352">
    <property type="entry name" value="PTS_EIIC"/>
</dbReference>
<proteinExistence type="predicted"/>
<evidence type="ECO:0000259" key="9">
    <source>
        <dbReference type="Pfam" id="PF13303"/>
    </source>
</evidence>
<sequence>MEETQRLSGKEFTNKILNGAALGIVVGLIPSAIFGAIFNSLSQYGGIWVTLSQLVSNFSFSVPFLVGMFIAIQFGLAPIHMASVAAAAFIGSGAAQFTPEGWLLQGTGDLVNTILTVTIAVMIIRLYGQRLPNLTIVLVPILGGMIPGLIGRFTLPYVSNLTTMLGNLIANFTQLQPFLMMVLLSITFAIVIVTPLSTVAIAYAISLAGLGAGAANVGIAATLFTLVYGSWRVNNPGTTFTLFFSGPKLFMANVLQNPKVFAAIVVNAAVTGFVSYLFKIQGTTASAGFGITGLSGPITALSFMEGNVLVNIGILILQYLIVPLGIAIVTHHLFTGMNLYNDNVFKFSGN</sequence>
<comment type="subcellular location">
    <subcellularLocation>
        <location evidence="1">Cell membrane</location>
        <topology evidence="1">Multi-pass membrane protein</topology>
    </subcellularLocation>
</comment>
<feature type="transmembrane region" description="Helical" evidence="8">
    <location>
        <begin position="200"/>
        <end position="228"/>
    </location>
</feature>
<dbReference type="GO" id="GO:0008982">
    <property type="term" value="F:protein-N(PI)-phosphohistidine-sugar phosphotransferase activity"/>
    <property type="evidence" value="ECO:0007669"/>
    <property type="project" value="InterPro"/>
</dbReference>
<dbReference type="OrthoDB" id="396983at2"/>
<feature type="transmembrane region" description="Helical" evidence="8">
    <location>
        <begin position="110"/>
        <end position="127"/>
    </location>
</feature>
<evidence type="ECO:0000256" key="5">
    <source>
        <dbReference type="ARBA" id="ARBA00022692"/>
    </source>
</evidence>
<keyword evidence="6 8" id="KW-1133">Transmembrane helix</keyword>
<gene>
    <name evidence="10" type="ORF">CJ205_06995</name>
</gene>
<dbReference type="GO" id="GO:0005886">
    <property type="term" value="C:plasma membrane"/>
    <property type="evidence" value="ECO:0007669"/>
    <property type="project" value="UniProtKB-SubCell"/>
</dbReference>
<keyword evidence="2" id="KW-0813">Transport</keyword>
<feature type="transmembrane region" description="Helical" evidence="8">
    <location>
        <begin position="47"/>
        <end position="72"/>
    </location>
</feature>
<feature type="transmembrane region" description="Helical" evidence="8">
    <location>
        <begin position="20"/>
        <end position="41"/>
    </location>
</feature>
<dbReference type="Pfam" id="PF13303">
    <property type="entry name" value="PTS_EIIC_2"/>
    <property type="match status" value="1"/>
</dbReference>
<evidence type="ECO:0000256" key="7">
    <source>
        <dbReference type="ARBA" id="ARBA00023136"/>
    </source>
</evidence>